<protein>
    <submittedName>
        <fullName evidence="3">EF hand</fullName>
    </submittedName>
</protein>
<feature type="domain" description="EF-hand" evidence="2">
    <location>
        <begin position="102"/>
        <end position="129"/>
    </location>
</feature>
<dbReference type="SUPFAM" id="SSF47473">
    <property type="entry name" value="EF-hand"/>
    <property type="match status" value="1"/>
</dbReference>
<feature type="chain" id="PRO_5025002986" evidence="1">
    <location>
        <begin position="25"/>
        <end position="129"/>
    </location>
</feature>
<dbReference type="AlphaFoldDB" id="A0A5P3AMM1"/>
<dbReference type="EMBL" id="CP031599">
    <property type="protein sequence ID" value="QEW29575.1"/>
    <property type="molecule type" value="Genomic_DNA"/>
</dbReference>
<evidence type="ECO:0000313" key="3">
    <source>
        <dbReference type="EMBL" id="QEW29575.1"/>
    </source>
</evidence>
<proteinExistence type="predicted"/>
<evidence type="ECO:0000313" key="4">
    <source>
        <dbReference type="Proteomes" id="UP000325785"/>
    </source>
</evidence>
<dbReference type="PROSITE" id="PS50222">
    <property type="entry name" value="EF_HAND_2"/>
    <property type="match status" value="1"/>
</dbReference>
<dbReference type="Proteomes" id="UP000325785">
    <property type="component" value="Plasmid pRIdsm_01"/>
</dbReference>
<geneLocation type="plasmid" evidence="4">
    <name>pridsm_01</name>
</geneLocation>
<dbReference type="Pfam" id="PF13202">
    <property type="entry name" value="EF-hand_5"/>
    <property type="match status" value="2"/>
</dbReference>
<dbReference type="PROSITE" id="PS00018">
    <property type="entry name" value="EF_HAND_1"/>
    <property type="match status" value="1"/>
</dbReference>
<dbReference type="RefSeq" id="WP_160325860.1">
    <property type="nucleotide sequence ID" value="NZ_CP031599.1"/>
</dbReference>
<evidence type="ECO:0000259" key="2">
    <source>
        <dbReference type="PROSITE" id="PS50222"/>
    </source>
</evidence>
<dbReference type="InterPro" id="IPR018247">
    <property type="entry name" value="EF_Hand_1_Ca_BS"/>
</dbReference>
<dbReference type="Gene3D" id="1.10.238.10">
    <property type="entry name" value="EF-hand"/>
    <property type="match status" value="2"/>
</dbReference>
<organism evidence="3 4">
    <name type="scientific">Roseovarius indicus</name>
    <dbReference type="NCBI Taxonomy" id="540747"/>
    <lineage>
        <taxon>Bacteria</taxon>
        <taxon>Pseudomonadati</taxon>
        <taxon>Pseudomonadota</taxon>
        <taxon>Alphaproteobacteria</taxon>
        <taxon>Rhodobacterales</taxon>
        <taxon>Roseobacteraceae</taxon>
        <taxon>Roseovarius</taxon>
    </lineage>
</organism>
<accession>A0A5P3AMM1</accession>
<name>A0A5P3AMM1_9RHOB</name>
<reference evidence="3 4" key="1">
    <citation type="submission" date="2018-08" db="EMBL/GenBank/DDBJ databases">
        <title>Genetic Globetrotter - A new plasmid hitch-hiking vast phylogenetic and geographic distances.</title>
        <authorList>
            <person name="Vollmers J."/>
            <person name="Petersen J."/>
        </authorList>
    </citation>
    <scope>NUCLEOTIDE SEQUENCE [LARGE SCALE GENOMIC DNA]</scope>
    <source>
        <strain evidence="3 4">DSM 26383</strain>
        <plasmid evidence="4">pridsm_01</plasmid>
    </source>
</reference>
<dbReference type="GO" id="GO:0005509">
    <property type="term" value="F:calcium ion binding"/>
    <property type="evidence" value="ECO:0007669"/>
    <property type="project" value="InterPro"/>
</dbReference>
<evidence type="ECO:0000256" key="1">
    <source>
        <dbReference type="SAM" id="SignalP"/>
    </source>
</evidence>
<gene>
    <name evidence="3" type="ORF">RIdsm_05420</name>
</gene>
<feature type="signal peptide" evidence="1">
    <location>
        <begin position="1"/>
        <end position="24"/>
    </location>
</feature>
<dbReference type="InterPro" id="IPR002048">
    <property type="entry name" value="EF_hand_dom"/>
</dbReference>
<keyword evidence="1" id="KW-0732">Signal</keyword>
<sequence precursor="true">MRSAEFFAVVIGLGMSAAALPAVAASGAQAAFDRLDLNGDDVIQWPEAYQVRVDQFTKMDANQDGVLTIDEFKGPARPLSVFDADEDQELQLSEFLEGHHGMFEKFDEDVSGSLTFEEFEAARSAARGG</sequence>
<keyword evidence="3" id="KW-0614">Plasmid</keyword>
<dbReference type="KEGG" id="rid:RIdsm_05420"/>
<dbReference type="InterPro" id="IPR011992">
    <property type="entry name" value="EF-hand-dom_pair"/>
</dbReference>